<evidence type="ECO:0000313" key="1">
    <source>
        <dbReference type="EMBL" id="CAG6750636.1"/>
    </source>
</evidence>
<reference evidence="1" key="1">
    <citation type="submission" date="2021-05" db="EMBL/GenBank/DDBJ databases">
        <authorList>
            <person name="Alioto T."/>
            <person name="Alioto T."/>
            <person name="Gomez Garrido J."/>
        </authorList>
    </citation>
    <scope>NUCLEOTIDE SEQUENCE</scope>
</reference>
<dbReference type="EMBL" id="HBUF01527463">
    <property type="protein sequence ID" value="CAG6750638.1"/>
    <property type="molecule type" value="Transcribed_RNA"/>
</dbReference>
<dbReference type="AlphaFoldDB" id="A0A8D8ZRK7"/>
<organism evidence="1">
    <name type="scientific">Cacopsylla melanoneura</name>
    <dbReference type="NCBI Taxonomy" id="428564"/>
    <lineage>
        <taxon>Eukaryota</taxon>
        <taxon>Metazoa</taxon>
        <taxon>Ecdysozoa</taxon>
        <taxon>Arthropoda</taxon>
        <taxon>Hexapoda</taxon>
        <taxon>Insecta</taxon>
        <taxon>Pterygota</taxon>
        <taxon>Neoptera</taxon>
        <taxon>Paraneoptera</taxon>
        <taxon>Hemiptera</taxon>
        <taxon>Sternorrhyncha</taxon>
        <taxon>Psylloidea</taxon>
        <taxon>Psyllidae</taxon>
        <taxon>Psyllinae</taxon>
        <taxon>Cacopsylla</taxon>
    </lineage>
</organism>
<sequence>MLHAHFPNPSHVKIAQNRFPNPNPCENCSIPESSEFPQISCHLPISQGILVHLHGTYHIIMPTWYNILVVPTLSHDAQSISIVKLSSFENNSYFGWREFHYCRKIFKFLQ</sequence>
<name>A0A8D8ZRK7_9HEMI</name>
<protein>
    <submittedName>
        <fullName evidence="1">Uncharacterized protein</fullName>
    </submittedName>
</protein>
<proteinExistence type="predicted"/>
<accession>A0A8D8ZRK7</accession>
<dbReference type="EMBL" id="HBUF01527462">
    <property type="protein sequence ID" value="CAG6750636.1"/>
    <property type="molecule type" value="Transcribed_RNA"/>
</dbReference>
<dbReference type="EMBL" id="HBUF01527461">
    <property type="protein sequence ID" value="CAG6750635.1"/>
    <property type="molecule type" value="Transcribed_RNA"/>
</dbReference>